<dbReference type="Proteomes" id="UP000294225">
    <property type="component" value="Unassembled WGS sequence"/>
</dbReference>
<accession>A0A4R0I9I7</accession>
<evidence type="ECO:0000313" key="2">
    <source>
        <dbReference type="EMBL" id="TCC28939.1"/>
    </source>
</evidence>
<dbReference type="RefSeq" id="WP_131500357.1">
    <property type="nucleotide sequence ID" value="NZ_SJKC01000010.1"/>
</dbReference>
<sequence>MPLWTVHHTPGIFTDDDKHQLAAGIADHYQQVGLPRFYVVTLFHEMRPEDFYVGGEPCPAGVRITIDHIARHNPDQEARRRTARWIDRILQPHLEGKAGLHWEFHVDETSDELWMINGVVPPPGGSDAEQHWAKTNATSSY</sequence>
<comment type="caution">
    <text evidence="2">The sequence shown here is derived from an EMBL/GenBank/DDBJ whole genome shotgun (WGS) entry which is preliminary data.</text>
</comment>
<proteinExistence type="predicted"/>
<protein>
    <submittedName>
        <fullName evidence="2">4-oxalocrotonate tautomerase</fullName>
    </submittedName>
</protein>
<reference evidence="2 3" key="1">
    <citation type="submission" date="2019-02" db="EMBL/GenBank/DDBJ databases">
        <title>Kribbella capetownensis sp. nov. and Kribbella speibonae sp. nov., isolated from soil.</title>
        <authorList>
            <person name="Curtis S.M."/>
            <person name="Norton I."/>
            <person name="Everest G.J."/>
            <person name="Meyers P.R."/>
        </authorList>
    </citation>
    <scope>NUCLEOTIDE SEQUENCE [LARGE SCALE GENOMIC DNA]</scope>
    <source>
        <strain evidence="2 3">YM55</strain>
    </source>
</reference>
<feature type="domain" description="Tautomerase cis-CaaD-like" evidence="1">
    <location>
        <begin position="1"/>
        <end position="136"/>
    </location>
</feature>
<dbReference type="EMBL" id="SJKC01000010">
    <property type="protein sequence ID" value="TCC28939.1"/>
    <property type="molecule type" value="Genomic_DNA"/>
</dbReference>
<name>A0A4R0I9I7_9ACTN</name>
<dbReference type="Pfam" id="PF14832">
    <property type="entry name" value="Tautomerase_3"/>
    <property type="match status" value="1"/>
</dbReference>
<dbReference type="SUPFAM" id="SSF55331">
    <property type="entry name" value="Tautomerase/MIF"/>
    <property type="match status" value="1"/>
</dbReference>
<dbReference type="Gene3D" id="3.30.429.10">
    <property type="entry name" value="Macrophage Migration Inhibitory Factor"/>
    <property type="match status" value="1"/>
</dbReference>
<evidence type="ECO:0000259" key="1">
    <source>
        <dbReference type="Pfam" id="PF14832"/>
    </source>
</evidence>
<dbReference type="InterPro" id="IPR014347">
    <property type="entry name" value="Tautomerase/MIF_sf"/>
</dbReference>
<evidence type="ECO:0000313" key="3">
    <source>
        <dbReference type="Proteomes" id="UP000294225"/>
    </source>
</evidence>
<dbReference type="InterPro" id="IPR028116">
    <property type="entry name" value="Cis-CaaD-like"/>
</dbReference>
<dbReference type="AlphaFoldDB" id="A0A4R0I9I7"/>
<organism evidence="2 3">
    <name type="scientific">Kribbella speibonae</name>
    <dbReference type="NCBI Taxonomy" id="1572660"/>
    <lineage>
        <taxon>Bacteria</taxon>
        <taxon>Bacillati</taxon>
        <taxon>Actinomycetota</taxon>
        <taxon>Actinomycetes</taxon>
        <taxon>Propionibacteriales</taxon>
        <taxon>Kribbellaceae</taxon>
        <taxon>Kribbella</taxon>
    </lineage>
</organism>
<gene>
    <name evidence="2" type="ORF">E0H92_42925</name>
</gene>